<dbReference type="Gene3D" id="2.40.70.10">
    <property type="entry name" value="Acid Proteases"/>
    <property type="match status" value="1"/>
</dbReference>
<accession>A0A6L2NKG2</accession>
<name>A0A6L2NKG2_TANCI</name>
<sequence length="639" mass="71577">MRTRSSSNLIVEYFTILKRRNRRRSKEIVEPELCTIKEIPVATMADTRTMSELLQAPTEGYRDAIVIPAILAENFELKVGLLSLTANLKNDITNFQQRFDETFSEAWDRFKHLLRKCSHHGFLELLQIDTFYNALTQSDQDSLNAAVGGNLLNRTPRVALTIIENKSKVCTSQNKPVVSKVNTTTSSSSPSSDITALTDIVKELVLMNKANQQAFVKAIEETCVTCGGPHAYYVCLATGGNTFDACTATGTYNQGANLRRDLKAITTRSGVAYDGPTIPPSPLPKVVERETEATKDKVQATTLESTAHIQPPIVQVLIPEPDVAPKPDPKPSIPYPSRLNDQKLLEKDNNQMLKFLQIFQRLHFDISFVDALLHMLKFASTFKSLLSNKEKLFKLASTPLNENFLAMLLKKLLEKLGDPDKFLIPCNFSKLKECLALADLGASINLMPFSVRKKLSLPKLTPTRMTLKLANRSVSYPVGVAEDVFVKVGKFKYPADFVVVDYDVDPRIPLILERPFLRTTRALIDVHGEELTLRDNDEAIMFKVSHTSRYSHNYYEESVNRIDVIDISCEEYSQEVLEFSDSLTSGNPTPSDPIIASSSPSFNPFEGSDFILEEIDTFLRTPDELSTLEDDFDSGEILL</sequence>
<dbReference type="EMBL" id="BKCJ010009400">
    <property type="protein sequence ID" value="GEU86771.1"/>
    <property type="molecule type" value="Genomic_DNA"/>
</dbReference>
<comment type="caution">
    <text evidence="2">The sequence shown here is derived from an EMBL/GenBank/DDBJ whole genome shotgun (WGS) entry which is preliminary data.</text>
</comment>
<keyword evidence="2" id="KW-0548">Nucleotidyltransferase</keyword>
<dbReference type="PANTHER" id="PTHR33067">
    <property type="entry name" value="RNA-DIRECTED DNA POLYMERASE-RELATED"/>
    <property type="match status" value="1"/>
</dbReference>
<dbReference type="PANTHER" id="PTHR33067:SF35">
    <property type="entry name" value="ASPARTIC PEPTIDASE DDI1-TYPE DOMAIN-CONTAINING PROTEIN"/>
    <property type="match status" value="1"/>
</dbReference>
<feature type="domain" description="Retrotransposon gag" evidence="1">
    <location>
        <begin position="85"/>
        <end position="136"/>
    </location>
</feature>
<dbReference type="Pfam" id="PF03732">
    <property type="entry name" value="Retrotrans_gag"/>
    <property type="match status" value="1"/>
</dbReference>
<keyword evidence="2" id="KW-0695">RNA-directed DNA polymerase</keyword>
<keyword evidence="2" id="KW-0808">Transferase</keyword>
<dbReference type="InterPro" id="IPR005162">
    <property type="entry name" value="Retrotrans_gag_dom"/>
</dbReference>
<gene>
    <name evidence="2" type="ORF">Tci_058749</name>
</gene>
<reference evidence="2" key="1">
    <citation type="journal article" date="2019" name="Sci. Rep.">
        <title>Draft genome of Tanacetum cinerariifolium, the natural source of mosquito coil.</title>
        <authorList>
            <person name="Yamashiro T."/>
            <person name="Shiraishi A."/>
            <person name="Satake H."/>
            <person name="Nakayama K."/>
        </authorList>
    </citation>
    <scope>NUCLEOTIDE SEQUENCE</scope>
</reference>
<protein>
    <submittedName>
        <fullName evidence="2">Reverse transcriptase domain-containing protein</fullName>
    </submittedName>
</protein>
<dbReference type="AlphaFoldDB" id="A0A6L2NKG2"/>
<evidence type="ECO:0000313" key="2">
    <source>
        <dbReference type="EMBL" id="GEU86771.1"/>
    </source>
</evidence>
<evidence type="ECO:0000259" key="1">
    <source>
        <dbReference type="Pfam" id="PF03732"/>
    </source>
</evidence>
<dbReference type="InterPro" id="IPR021109">
    <property type="entry name" value="Peptidase_aspartic_dom_sf"/>
</dbReference>
<organism evidence="2">
    <name type="scientific">Tanacetum cinerariifolium</name>
    <name type="common">Dalmatian daisy</name>
    <name type="synonym">Chrysanthemum cinerariifolium</name>
    <dbReference type="NCBI Taxonomy" id="118510"/>
    <lineage>
        <taxon>Eukaryota</taxon>
        <taxon>Viridiplantae</taxon>
        <taxon>Streptophyta</taxon>
        <taxon>Embryophyta</taxon>
        <taxon>Tracheophyta</taxon>
        <taxon>Spermatophyta</taxon>
        <taxon>Magnoliopsida</taxon>
        <taxon>eudicotyledons</taxon>
        <taxon>Gunneridae</taxon>
        <taxon>Pentapetalae</taxon>
        <taxon>asterids</taxon>
        <taxon>campanulids</taxon>
        <taxon>Asterales</taxon>
        <taxon>Asteraceae</taxon>
        <taxon>Asteroideae</taxon>
        <taxon>Anthemideae</taxon>
        <taxon>Anthemidinae</taxon>
        <taxon>Tanacetum</taxon>
    </lineage>
</organism>
<dbReference type="GO" id="GO:0003964">
    <property type="term" value="F:RNA-directed DNA polymerase activity"/>
    <property type="evidence" value="ECO:0007669"/>
    <property type="project" value="UniProtKB-KW"/>
</dbReference>
<proteinExistence type="predicted"/>
<dbReference type="CDD" id="cd00303">
    <property type="entry name" value="retropepsin_like"/>
    <property type="match status" value="1"/>
</dbReference>